<comment type="caution">
    <text evidence="1">The sequence shown here is derived from an EMBL/GenBank/DDBJ whole genome shotgun (WGS) entry which is preliminary data.</text>
</comment>
<reference evidence="1 2" key="1">
    <citation type="submission" date="2022-06" db="EMBL/GenBank/DDBJ databases">
        <title>Actinoplanes abujensis sp. nov., isolated from Nigerian arid soil.</title>
        <authorList>
            <person name="Ding P."/>
        </authorList>
    </citation>
    <scope>NUCLEOTIDE SEQUENCE [LARGE SCALE GENOMIC DNA]</scope>
    <source>
        <strain evidence="2">TRM88002</strain>
    </source>
</reference>
<dbReference type="Proteomes" id="UP001523216">
    <property type="component" value="Unassembled WGS sequence"/>
</dbReference>
<name>A0ABT0Y8R4_9ACTN</name>
<gene>
    <name evidence="1" type="ORF">LXN57_30235</name>
</gene>
<dbReference type="EMBL" id="JAMQOL010000044">
    <property type="protein sequence ID" value="MCM4081857.1"/>
    <property type="molecule type" value="Genomic_DNA"/>
</dbReference>
<protein>
    <submittedName>
        <fullName evidence="1">Uncharacterized protein</fullName>
    </submittedName>
</protein>
<dbReference type="RefSeq" id="WP_251801600.1">
    <property type="nucleotide sequence ID" value="NZ_JAMQOL010000044.1"/>
</dbReference>
<evidence type="ECO:0000313" key="1">
    <source>
        <dbReference type="EMBL" id="MCM4081857.1"/>
    </source>
</evidence>
<organism evidence="1 2">
    <name type="scientific">Paractinoplanes hotanensis</name>
    <dbReference type="NCBI Taxonomy" id="2906497"/>
    <lineage>
        <taxon>Bacteria</taxon>
        <taxon>Bacillati</taxon>
        <taxon>Actinomycetota</taxon>
        <taxon>Actinomycetes</taxon>
        <taxon>Micromonosporales</taxon>
        <taxon>Micromonosporaceae</taxon>
        <taxon>Paractinoplanes</taxon>
    </lineage>
</organism>
<accession>A0ABT0Y8R4</accession>
<evidence type="ECO:0000313" key="2">
    <source>
        <dbReference type="Proteomes" id="UP001523216"/>
    </source>
</evidence>
<keyword evidence="2" id="KW-1185">Reference proteome</keyword>
<sequence>MVIACFQDAKSIVDLVVELGVFGRESAAIAATFDYGPLPWVRANAAAALVDIHDVPAP</sequence>
<proteinExistence type="predicted"/>